<dbReference type="RefSeq" id="WP_160657926.1">
    <property type="nucleotide sequence ID" value="NZ_JBHRWU010000001.1"/>
</dbReference>
<dbReference type="Proteomes" id="UP000436284">
    <property type="component" value="Unassembled WGS sequence"/>
</dbReference>
<evidence type="ECO:0000313" key="2">
    <source>
        <dbReference type="EMBL" id="MXQ52133.1"/>
    </source>
</evidence>
<sequence length="97" mass="10998">MEDRIMKILSLIIGIFFFAFYIVIIDNIFYNGSYLGFPYILLTIYFFISIFTLPLVSLEAGEATKDKNVFVASNSLIGAYLISPIWVASKFFKSKGS</sequence>
<dbReference type="OrthoDB" id="2390127at2"/>
<evidence type="ECO:0000313" key="3">
    <source>
        <dbReference type="Proteomes" id="UP000436284"/>
    </source>
</evidence>
<feature type="transmembrane region" description="Helical" evidence="1">
    <location>
        <begin position="9"/>
        <end position="30"/>
    </location>
</feature>
<organism evidence="2 3">
    <name type="scientific">Salinicoccus hispanicus</name>
    <dbReference type="NCBI Taxonomy" id="157225"/>
    <lineage>
        <taxon>Bacteria</taxon>
        <taxon>Bacillati</taxon>
        <taxon>Bacillota</taxon>
        <taxon>Bacilli</taxon>
        <taxon>Bacillales</taxon>
        <taxon>Staphylococcaceae</taxon>
        <taxon>Salinicoccus</taxon>
    </lineage>
</organism>
<reference evidence="2 3" key="1">
    <citation type="submission" date="2019-12" db="EMBL/GenBank/DDBJ databases">
        <title>Salinicoccus cyprini sp. nov., isolated from gastro-intestinal tract of mirror carp, Cyprinus carpio var. specularis, collected from Gobind Sagar Reservoir, Himachal Pradesh, India.</title>
        <authorList>
            <person name="Talwar C."/>
            <person name="Singh A.K."/>
            <person name="Lal R."/>
            <person name="Negi R.K."/>
        </authorList>
    </citation>
    <scope>NUCLEOTIDE SEQUENCE [LARGE SCALE GENOMIC DNA]</scope>
    <source>
        <strain evidence="2 3">J-82</strain>
    </source>
</reference>
<name>A0A6N8U2Z7_9STAP</name>
<comment type="caution">
    <text evidence="2">The sequence shown here is derived from an EMBL/GenBank/DDBJ whole genome shotgun (WGS) entry which is preliminary data.</text>
</comment>
<keyword evidence="1" id="KW-1133">Transmembrane helix</keyword>
<dbReference type="AlphaFoldDB" id="A0A6N8U2Z7"/>
<protein>
    <submittedName>
        <fullName evidence="2">Uncharacterized protein</fullName>
    </submittedName>
</protein>
<keyword evidence="1" id="KW-0472">Membrane</keyword>
<keyword evidence="3" id="KW-1185">Reference proteome</keyword>
<evidence type="ECO:0000256" key="1">
    <source>
        <dbReference type="SAM" id="Phobius"/>
    </source>
</evidence>
<dbReference type="EMBL" id="WUUK01000005">
    <property type="protein sequence ID" value="MXQ52133.1"/>
    <property type="molecule type" value="Genomic_DNA"/>
</dbReference>
<gene>
    <name evidence="2" type="ORF">GQ671_12735</name>
</gene>
<accession>A0A6N8U2Z7</accession>
<feature type="transmembrane region" description="Helical" evidence="1">
    <location>
        <begin position="36"/>
        <end position="56"/>
    </location>
</feature>
<keyword evidence="1" id="KW-0812">Transmembrane</keyword>
<feature type="transmembrane region" description="Helical" evidence="1">
    <location>
        <begin position="68"/>
        <end position="87"/>
    </location>
</feature>
<proteinExistence type="predicted"/>